<reference evidence="6 7" key="1">
    <citation type="submission" date="2022-04" db="EMBL/GenBank/DDBJ databases">
        <title>Positive selection, recombination, and allopatry shape intraspecific diversity of widespread and dominant cyanobacteria.</title>
        <authorList>
            <person name="Wei J."/>
            <person name="Shu W."/>
            <person name="Hu C."/>
        </authorList>
    </citation>
    <scope>NUCLEOTIDE SEQUENCE [LARGE SCALE GENOMIC DNA]</scope>
    <source>
        <strain evidence="6 7">AS-A4</strain>
    </source>
</reference>
<accession>A0ABV0KP02</accession>
<dbReference type="Proteomes" id="UP001476950">
    <property type="component" value="Unassembled WGS sequence"/>
</dbReference>
<dbReference type="Pfam" id="PF03160">
    <property type="entry name" value="Calx-beta"/>
    <property type="match status" value="4"/>
</dbReference>
<evidence type="ECO:0000313" key="7">
    <source>
        <dbReference type="Proteomes" id="UP001476950"/>
    </source>
</evidence>
<dbReference type="RefSeq" id="WP_190446721.1">
    <property type="nucleotide sequence ID" value="NZ_JAMPLM010000022.1"/>
</dbReference>
<dbReference type="InterPro" id="IPR016187">
    <property type="entry name" value="CTDL_fold"/>
</dbReference>
<evidence type="ECO:0000313" key="6">
    <source>
        <dbReference type="EMBL" id="MEP1060763.1"/>
    </source>
</evidence>
<comment type="caution">
    <text evidence="6">The sequence shown here is derived from an EMBL/GenBank/DDBJ whole genome shotgun (WGS) entry which is preliminary data.</text>
</comment>
<dbReference type="SUPFAM" id="SSF56436">
    <property type="entry name" value="C-type lectin-like"/>
    <property type="match status" value="1"/>
</dbReference>
<dbReference type="Pfam" id="PF14252">
    <property type="entry name" value="DUF4347"/>
    <property type="match status" value="1"/>
</dbReference>
<keyword evidence="4" id="KW-0813">Transport</keyword>
<dbReference type="InterPro" id="IPR001304">
    <property type="entry name" value="C-type_lectin-like"/>
</dbReference>
<evidence type="ECO:0000256" key="2">
    <source>
        <dbReference type="ARBA" id="ARBA00022737"/>
    </source>
</evidence>
<dbReference type="SUPFAM" id="SSF141072">
    <property type="entry name" value="CalX-like"/>
    <property type="match status" value="4"/>
</dbReference>
<dbReference type="SMART" id="SM00237">
    <property type="entry name" value="Calx_beta"/>
    <property type="match status" value="4"/>
</dbReference>
<dbReference type="InterPro" id="IPR016186">
    <property type="entry name" value="C-type_lectin-like/link_sf"/>
</dbReference>
<keyword evidence="2" id="KW-0677">Repeat</keyword>
<dbReference type="InterPro" id="IPR028994">
    <property type="entry name" value="Integrin_alpha_N"/>
</dbReference>
<dbReference type="SUPFAM" id="SSF69318">
    <property type="entry name" value="Integrin alpha N-terminal domain"/>
    <property type="match status" value="1"/>
</dbReference>
<keyword evidence="3" id="KW-0106">Calcium</keyword>
<feature type="domain" description="C-type lectin" evidence="5">
    <location>
        <begin position="544"/>
        <end position="679"/>
    </location>
</feature>
<dbReference type="PANTHER" id="PTHR11878:SF65">
    <property type="entry name" value="NA_CA-EXCHANGE PROTEIN, ISOFORM G"/>
    <property type="match status" value="1"/>
</dbReference>
<proteinExistence type="predicted"/>
<dbReference type="PANTHER" id="PTHR11878">
    <property type="entry name" value="SODIUM/CALCIUM EXCHANGER"/>
    <property type="match status" value="1"/>
</dbReference>
<dbReference type="EMBL" id="JAMPLM010000022">
    <property type="protein sequence ID" value="MEP1060763.1"/>
    <property type="molecule type" value="Genomic_DNA"/>
</dbReference>
<dbReference type="SUPFAM" id="SSF52317">
    <property type="entry name" value="Class I glutamine amidotransferase-like"/>
    <property type="match status" value="1"/>
</dbReference>
<organism evidence="6 7">
    <name type="scientific">Stenomitos frigidus AS-A4</name>
    <dbReference type="NCBI Taxonomy" id="2933935"/>
    <lineage>
        <taxon>Bacteria</taxon>
        <taxon>Bacillati</taxon>
        <taxon>Cyanobacteriota</taxon>
        <taxon>Cyanophyceae</taxon>
        <taxon>Leptolyngbyales</taxon>
        <taxon>Leptolyngbyaceae</taxon>
        <taxon>Stenomitos</taxon>
    </lineage>
</organism>
<keyword evidence="1" id="KW-0732">Signal</keyword>
<dbReference type="Gene3D" id="3.10.100.10">
    <property type="entry name" value="Mannose-Binding Protein A, subunit A"/>
    <property type="match status" value="1"/>
</dbReference>
<sequence>MPAQTTSLSALSTADSALSIPLLLQPEVGGLVDPLGVNRPNQSSRSLLFVDGGVADYQTLVAGASSGTEVHLLDSSQDAVTQITNTLLGRSGISSLHIVSHGEAGGLDFGTGKLNLSNLPEYAAQLQGWGKALTDGADILLYGCNVAQGELGKAFTSILGQLTGADVAASDDLTGNASKSGDWTLEVNTGKIESVSPFSFQTTQAYNEVLAINVAIVSDVSSGDTTGFIATVNQLNDDTYFDFNATLVSSSQVDSLAELNAYDTVIIGNNGNNVVMNATFASALRSWVEAGGGLVSTGWIIYGSLGNTDIDAVVPVNTAGYQYLTNTTVVPNGNFHPITTGVSSFASAYTEAPSGGIDPGATTLATVSSSPVVVVGNKGLGKSVYLGPDYSGSSNYPNPGLRSGDADRLLEQAVNWVAATQSAFNNLPSSVTFTENNAALTLAPSLAANMSPSVAAYSTDGASIQFNSGFSVGDSLSVGGSGATNGSISGTSINWSYNTGTGALSFSGTDTIANYITALQQVTYIHTGEAPSTTPRQLTYTINRQNKYYEYVSTPLTWTQAQQAAGSRSFLGLKGYLATVTSAAENTTVDALTTDSGWIGASDAAVEGQWRWATGPEANTQFWQGGSAGSGGTTVGGQYANWVSVEPNNFGGVEHYAGLDNAGQWVDFSASSTSGYFVEYGGLSSDAAATGTLTINLTPVNDLPSVTLSSAAVAYTENQLAVIIDPSATVSDVDSADFNMGRLTVNFQAGGTAADRLAIRNEGAGGGQIGVSGSNVVTFGGTTIGTFTGGVGTTPLVVTFNSNSSPAAAQALLRNLTYSNASDAPSTVDRTVSLVLTDGDGGTSAIANKTITVVAVNDAPTVTAPATIAVAEDITTTLSGISFVDPDAGSGIVTATLTVGAGTLRATTGGGVTVGGTATDRTLSGILAAINSFITGNNLTYITDPNATASQTLSVSINDNGSTGGGALSSAVTNVALNVTAVNDAPTVTAPAAITVIEDTVSLLTGIAFADVDADSSTVTATFTVGAGTLAATSGGGVTVGGTATSRTLSGTITAINSFIAANSLTYIPVPDSVATQTLSVSINDNGNTGTGGSLPSGTTNISLNITAVNDAPSFTKGSDQTITAGAGVQTISNWATGFNPGPADEVSQTVQAYVVTVDNTAIFAVPPTIDNAGNLIYTPATNLATATTATISVSVRDSGGTTNEGTDTSVVQTFTITVKPQPTISIAAVSQSEDTTPGPTPPYIFTVSLNDTSTQEVRVNYATADRTATLADNDYTAASGTLIFAAGETSKTFTVNVNPDDKYENTEAFLVNLSDAINGVIGAGSNSVSGTIVNDDSIPVANITPTLTQAEGNSGATAYGFTVTLSNSSFEAININYTTQDGTATVADGDYTAATGTLSFAPGEYSKTITVNATGDTKFEPDETFQLSLTGAATISGAVNLGSTSTASGTITNDDSQPTISIGNVSQTEGNSGTSAYSFTVSLSNASTQTVAVNYTTADGTATVADSDYVAVTGTLSFAPGETSKTITVLVNGDTKFEADQSFSVALSNASNGTLASNGGSLGNNIGTGTIVNDDTRPTISINSVSQTEGNIGTTPYAFTASLSHASDETVTINYATANGTATLADNDYTATSGTLTFAPGTTSQTITVLGKGDSLIEANETFLVNLTAPTSGTIATGTGTGTINNDDAANLLWRNGTTGTAPTGTGENAIWQLNNFTLQSGYYIPTLADLNWQIISTADFDRDGNADLLWRNRSTGENAIWQMNSTGLQSGYYLATIADLNWRLLGTDDFNGDGTADLLWRNRATGENAIWQMSGFSTQTAALITTVADVNWQIVSTADFDNDGKADLLWRNQVTGENAIWQMNGLATKSTFYINAAADTNWQVAGTADFDNDGIADIVWRNRATGENAIWQMNSTGLQSGYFVTAAPDVNWQLVGVADLGGDRTPDFLWRNATMGQTGLWQLSGFSYVQAYQLPNTSSEWNVRPFTIA</sequence>
<dbReference type="PROSITE" id="PS50041">
    <property type="entry name" value="C_TYPE_LECTIN_2"/>
    <property type="match status" value="1"/>
</dbReference>
<protein>
    <submittedName>
        <fullName evidence="6">DUF4347 domain-containing protein</fullName>
    </submittedName>
</protein>
<dbReference type="Gene3D" id="2.60.40.2030">
    <property type="match status" value="4"/>
</dbReference>
<evidence type="ECO:0000256" key="3">
    <source>
        <dbReference type="ARBA" id="ARBA00022837"/>
    </source>
</evidence>
<dbReference type="InterPro" id="IPR025592">
    <property type="entry name" value="DUF4347"/>
</dbReference>
<evidence type="ECO:0000259" key="5">
    <source>
        <dbReference type="PROSITE" id="PS50041"/>
    </source>
</evidence>
<dbReference type="InterPro" id="IPR029062">
    <property type="entry name" value="Class_I_gatase-like"/>
</dbReference>
<evidence type="ECO:0000256" key="1">
    <source>
        <dbReference type="ARBA" id="ARBA00022729"/>
    </source>
</evidence>
<dbReference type="Pfam" id="PF13517">
    <property type="entry name" value="FG-GAP_3"/>
    <property type="match status" value="1"/>
</dbReference>
<dbReference type="InterPro" id="IPR051171">
    <property type="entry name" value="CaCA"/>
</dbReference>
<dbReference type="InterPro" id="IPR038081">
    <property type="entry name" value="CalX-like_sf"/>
</dbReference>
<dbReference type="Gene3D" id="3.40.50.880">
    <property type="match status" value="1"/>
</dbReference>
<evidence type="ECO:0000256" key="4">
    <source>
        <dbReference type="ARBA" id="ARBA00023065"/>
    </source>
</evidence>
<keyword evidence="7" id="KW-1185">Reference proteome</keyword>
<dbReference type="InterPro" id="IPR013517">
    <property type="entry name" value="FG-GAP"/>
</dbReference>
<dbReference type="InterPro" id="IPR003644">
    <property type="entry name" value="Calx_beta"/>
</dbReference>
<gene>
    <name evidence="6" type="ORF">NDI38_20230</name>
</gene>
<keyword evidence="4" id="KW-0406">Ion transport</keyword>
<name>A0ABV0KP02_9CYAN</name>